<proteinExistence type="inferred from homology"/>
<comment type="catalytic activity">
    <reaction evidence="15 17 19">
        <text>(6S)-NADHX + ADP = AMP + phosphate + NADH + H(+)</text>
        <dbReference type="Rhea" id="RHEA:32223"/>
        <dbReference type="ChEBI" id="CHEBI:15378"/>
        <dbReference type="ChEBI" id="CHEBI:43474"/>
        <dbReference type="ChEBI" id="CHEBI:57945"/>
        <dbReference type="ChEBI" id="CHEBI:64074"/>
        <dbReference type="ChEBI" id="CHEBI:456215"/>
        <dbReference type="ChEBI" id="CHEBI:456216"/>
        <dbReference type="EC" id="4.2.1.136"/>
    </reaction>
</comment>
<dbReference type="InterPro" id="IPR030677">
    <property type="entry name" value="Nnr"/>
</dbReference>
<evidence type="ECO:0000256" key="8">
    <source>
        <dbReference type="ARBA" id="ARBA00022857"/>
    </source>
</evidence>
<dbReference type="EMBL" id="CP063657">
    <property type="protein sequence ID" value="QOW21253.1"/>
    <property type="molecule type" value="Genomic_DNA"/>
</dbReference>
<evidence type="ECO:0000256" key="16">
    <source>
        <dbReference type="ARBA" id="ARBA00049209"/>
    </source>
</evidence>
<feature type="binding site" evidence="17">
    <location>
        <position position="442"/>
    </location>
    <ligand>
        <name>AMP</name>
        <dbReference type="ChEBI" id="CHEBI:456215"/>
    </ligand>
</feature>
<feature type="domain" description="YjeF C-terminal" evidence="20">
    <location>
        <begin position="222"/>
        <end position="502"/>
    </location>
</feature>
<dbReference type="SUPFAM" id="SSF64153">
    <property type="entry name" value="YjeF N-terminal domain-like"/>
    <property type="match status" value="1"/>
</dbReference>
<keyword evidence="13" id="KW-0511">Multifunctional enzyme</keyword>
<keyword evidence="7 17" id="KW-0067">ATP-binding</keyword>
<evidence type="ECO:0000256" key="9">
    <source>
        <dbReference type="ARBA" id="ARBA00022958"/>
    </source>
</evidence>
<feature type="binding site" evidence="18">
    <location>
        <position position="60"/>
    </location>
    <ligand>
        <name>K(+)</name>
        <dbReference type="ChEBI" id="CHEBI:29103"/>
    </ligand>
</feature>
<keyword evidence="9 18" id="KW-0630">Potassium</keyword>
<reference evidence="22 23" key="1">
    <citation type="submission" date="2020-10" db="EMBL/GenBank/DDBJ databases">
        <title>complete genome sequencing of Lysobacter sp. H23M41.</title>
        <authorList>
            <person name="Bae J.-W."/>
            <person name="Lee S.-Y."/>
        </authorList>
    </citation>
    <scope>NUCLEOTIDE SEQUENCE [LARGE SCALE GENOMIC DNA]</scope>
    <source>
        <strain evidence="22 23">H23M41</strain>
    </source>
</reference>
<evidence type="ECO:0000256" key="18">
    <source>
        <dbReference type="HAMAP-Rule" id="MF_01966"/>
    </source>
</evidence>
<evidence type="ECO:0000256" key="19">
    <source>
        <dbReference type="PIRNR" id="PIRNR017184"/>
    </source>
</evidence>
<evidence type="ECO:0000313" key="23">
    <source>
        <dbReference type="Proteomes" id="UP000593932"/>
    </source>
</evidence>
<dbReference type="NCBIfam" id="TIGR00197">
    <property type="entry name" value="yjeF_nterm"/>
    <property type="match status" value="1"/>
</dbReference>
<accession>A0A7S6UJ46</accession>
<comment type="cofactor">
    <cofactor evidence="18 19">
        <name>K(+)</name>
        <dbReference type="ChEBI" id="CHEBI:29103"/>
    </cofactor>
    <text evidence="18 19">Binds 1 potassium ion per subunit.</text>
</comment>
<dbReference type="InterPro" id="IPR029056">
    <property type="entry name" value="Ribokinase-like"/>
</dbReference>
<keyword evidence="5 18" id="KW-0479">Metal-binding</keyword>
<keyword evidence="8 17" id="KW-0521">NADP</keyword>
<evidence type="ECO:0000256" key="7">
    <source>
        <dbReference type="ARBA" id="ARBA00022840"/>
    </source>
</evidence>
<evidence type="ECO:0000256" key="10">
    <source>
        <dbReference type="ARBA" id="ARBA00023027"/>
    </source>
</evidence>
<evidence type="ECO:0000256" key="14">
    <source>
        <dbReference type="ARBA" id="ARBA00025153"/>
    </source>
</evidence>
<dbReference type="Pfam" id="PF01256">
    <property type="entry name" value="Carb_kinase"/>
    <property type="match status" value="1"/>
</dbReference>
<evidence type="ECO:0000256" key="6">
    <source>
        <dbReference type="ARBA" id="ARBA00022741"/>
    </source>
</evidence>
<comment type="catalytic activity">
    <reaction evidence="2 18 19">
        <text>(6R)-NADPHX = (6S)-NADPHX</text>
        <dbReference type="Rhea" id="RHEA:32227"/>
        <dbReference type="ChEBI" id="CHEBI:64076"/>
        <dbReference type="ChEBI" id="CHEBI:64077"/>
        <dbReference type="EC" id="5.1.99.6"/>
    </reaction>
</comment>
<feature type="binding site" evidence="17">
    <location>
        <begin position="413"/>
        <end position="417"/>
    </location>
    <ligand>
        <name>AMP</name>
        <dbReference type="ChEBI" id="CHEBI:456215"/>
    </ligand>
</feature>
<feature type="binding site" evidence="17">
    <location>
        <position position="257"/>
    </location>
    <ligand>
        <name>(6S)-NADPHX</name>
        <dbReference type="ChEBI" id="CHEBI:64076"/>
    </ligand>
</feature>
<dbReference type="PROSITE" id="PS51383">
    <property type="entry name" value="YJEF_C_3"/>
    <property type="match status" value="1"/>
</dbReference>
<dbReference type="HAMAP" id="MF_01965">
    <property type="entry name" value="NADHX_dehydratase"/>
    <property type="match status" value="1"/>
</dbReference>
<feature type="binding site" evidence="18">
    <location>
        <position position="122"/>
    </location>
    <ligand>
        <name>K(+)</name>
        <dbReference type="ChEBI" id="CHEBI:29103"/>
    </ligand>
</feature>
<dbReference type="RefSeq" id="WP_194033838.1">
    <property type="nucleotide sequence ID" value="NZ_CP063657.1"/>
</dbReference>
<dbReference type="PANTHER" id="PTHR12592">
    <property type="entry name" value="ATP-DEPENDENT (S)-NAD(P)H-HYDRATE DEHYDRATASE FAMILY MEMBER"/>
    <property type="match status" value="1"/>
</dbReference>
<comment type="similarity">
    <text evidence="3 19">In the N-terminal section; belongs to the NnrE/AIBP family.</text>
</comment>
<keyword evidence="12 17" id="KW-0456">Lyase</keyword>
<keyword evidence="11 18" id="KW-0413">Isomerase</keyword>
<dbReference type="EC" id="5.1.99.6" evidence="19"/>
<keyword evidence="6 17" id="KW-0547">Nucleotide-binding</keyword>
<dbReference type="EC" id="4.2.1.136" evidence="19"/>
<comment type="catalytic activity">
    <reaction evidence="1 18 19">
        <text>(6R)-NADHX = (6S)-NADHX</text>
        <dbReference type="Rhea" id="RHEA:32215"/>
        <dbReference type="ChEBI" id="CHEBI:64074"/>
        <dbReference type="ChEBI" id="CHEBI:64075"/>
        <dbReference type="EC" id="5.1.99.6"/>
    </reaction>
</comment>
<comment type="cofactor">
    <cofactor evidence="17">
        <name>Mg(2+)</name>
        <dbReference type="ChEBI" id="CHEBI:18420"/>
    </cofactor>
</comment>
<feature type="domain" description="YjeF N-terminal" evidence="21">
    <location>
        <begin position="12"/>
        <end position="212"/>
    </location>
</feature>
<dbReference type="PROSITE" id="PS01050">
    <property type="entry name" value="YJEF_C_2"/>
    <property type="match status" value="1"/>
</dbReference>
<comment type="similarity">
    <text evidence="17">Belongs to the NnrD/CARKD family.</text>
</comment>
<dbReference type="InterPro" id="IPR017953">
    <property type="entry name" value="Carbohydrate_kinase_pred_CS"/>
</dbReference>
<evidence type="ECO:0000313" key="22">
    <source>
        <dbReference type="EMBL" id="QOW21253.1"/>
    </source>
</evidence>
<comment type="catalytic activity">
    <reaction evidence="16 17 19">
        <text>(6S)-NADPHX + ADP = AMP + phosphate + NADPH + H(+)</text>
        <dbReference type="Rhea" id="RHEA:32235"/>
        <dbReference type="ChEBI" id="CHEBI:15378"/>
        <dbReference type="ChEBI" id="CHEBI:43474"/>
        <dbReference type="ChEBI" id="CHEBI:57783"/>
        <dbReference type="ChEBI" id="CHEBI:64076"/>
        <dbReference type="ChEBI" id="CHEBI:456215"/>
        <dbReference type="ChEBI" id="CHEBI:456216"/>
        <dbReference type="EC" id="4.2.1.136"/>
    </reaction>
</comment>
<gene>
    <name evidence="17" type="primary">nnrD</name>
    <name evidence="18" type="synonym">nnrE</name>
    <name evidence="22" type="ORF">INQ42_08150</name>
</gene>
<protein>
    <recommendedName>
        <fullName evidence="19">Bifunctional NAD(P)H-hydrate repair enzyme</fullName>
    </recommendedName>
    <alternativeName>
        <fullName evidence="19">Nicotinamide nucleotide repair protein</fullName>
    </alternativeName>
    <domain>
        <recommendedName>
            <fullName evidence="19">ADP-dependent (S)-NAD(P)H-hydrate dehydratase</fullName>
            <ecNumber evidence="19">4.2.1.136</ecNumber>
        </recommendedName>
        <alternativeName>
            <fullName evidence="19">ADP-dependent NAD(P)HX dehydratase</fullName>
        </alternativeName>
    </domain>
    <domain>
        <recommendedName>
            <fullName evidence="19">NAD(P)H-hydrate epimerase</fullName>
            <ecNumber evidence="19">5.1.99.6</ecNumber>
        </recommendedName>
    </domain>
</protein>
<evidence type="ECO:0000256" key="11">
    <source>
        <dbReference type="ARBA" id="ARBA00023235"/>
    </source>
</evidence>
<dbReference type="InterPro" id="IPR036652">
    <property type="entry name" value="YjeF_N_dom_sf"/>
</dbReference>
<dbReference type="PROSITE" id="PS51385">
    <property type="entry name" value="YJEF_N"/>
    <property type="match status" value="1"/>
</dbReference>
<dbReference type="Proteomes" id="UP000593932">
    <property type="component" value="Chromosome"/>
</dbReference>
<feature type="binding site" evidence="18">
    <location>
        <position position="158"/>
    </location>
    <ligand>
        <name>K(+)</name>
        <dbReference type="ChEBI" id="CHEBI:29103"/>
    </ligand>
</feature>
<organism evidence="22 23">
    <name type="scientific">Novilysobacter avium</name>
    <dbReference type="NCBI Taxonomy" id="2781023"/>
    <lineage>
        <taxon>Bacteria</taxon>
        <taxon>Pseudomonadati</taxon>
        <taxon>Pseudomonadota</taxon>
        <taxon>Gammaproteobacteria</taxon>
        <taxon>Lysobacterales</taxon>
        <taxon>Lysobacteraceae</taxon>
        <taxon>Novilysobacter</taxon>
    </lineage>
</organism>
<dbReference type="NCBIfam" id="TIGR00196">
    <property type="entry name" value="yjeF_cterm"/>
    <property type="match status" value="1"/>
</dbReference>
<dbReference type="Gene3D" id="3.40.50.10260">
    <property type="entry name" value="YjeF N-terminal domain"/>
    <property type="match status" value="1"/>
</dbReference>
<evidence type="ECO:0000259" key="21">
    <source>
        <dbReference type="PROSITE" id="PS51385"/>
    </source>
</evidence>
<dbReference type="InterPro" id="IPR004443">
    <property type="entry name" value="YjeF_N_dom"/>
</dbReference>
<evidence type="ECO:0000256" key="12">
    <source>
        <dbReference type="ARBA" id="ARBA00023239"/>
    </source>
</evidence>
<comment type="function">
    <text evidence="18">Catalyzes the epimerization of the S- and R-forms of NAD(P)HX, a damaged form of NAD(P)H that is a result of enzymatic or heat-dependent hydration. This is a prerequisite for the S-specific NAD(P)H-hydrate dehydratase to allow the repair of both epimers of NAD(P)HX.</text>
</comment>
<feature type="binding site" evidence="18">
    <location>
        <begin position="59"/>
        <end position="63"/>
    </location>
    <ligand>
        <name>(6S)-NADPHX</name>
        <dbReference type="ChEBI" id="CHEBI:64076"/>
    </ligand>
</feature>
<comment type="caution">
    <text evidence="18">Lacks conserved residue(s) required for the propagation of feature annotation.</text>
</comment>
<comment type="similarity">
    <text evidence="4 19">In the C-terminal section; belongs to the NnrD/CARKD family.</text>
</comment>
<keyword evidence="10 17" id="KW-0520">NAD</keyword>
<evidence type="ECO:0000256" key="13">
    <source>
        <dbReference type="ARBA" id="ARBA00023268"/>
    </source>
</evidence>
<dbReference type="PIRSF" id="PIRSF017184">
    <property type="entry name" value="Nnr"/>
    <property type="match status" value="1"/>
</dbReference>
<comment type="function">
    <text evidence="17">Catalyzes the dehydration of the S-form of NAD(P)HX at the expense of ADP, which is converted to AMP. Together with NAD(P)HX epimerase, which catalyzes the epimerization of the S- and R-forms, the enzyme allows the repair of both epimers of NAD(P)HX, a damaged form of NAD(P)H that is a result of enzymatic or heat-dependent hydration.</text>
</comment>
<dbReference type="HAMAP" id="MF_01966">
    <property type="entry name" value="NADHX_epimerase"/>
    <property type="match status" value="1"/>
</dbReference>
<evidence type="ECO:0000256" key="3">
    <source>
        <dbReference type="ARBA" id="ARBA00006001"/>
    </source>
</evidence>
<dbReference type="CDD" id="cd01171">
    <property type="entry name" value="YXKO-related"/>
    <property type="match status" value="1"/>
</dbReference>
<feature type="binding site" evidence="17">
    <location>
        <position position="443"/>
    </location>
    <ligand>
        <name>(6S)-NADPHX</name>
        <dbReference type="ChEBI" id="CHEBI:64076"/>
    </ligand>
</feature>
<feature type="binding site" evidence="17">
    <location>
        <position position="329"/>
    </location>
    <ligand>
        <name>(6S)-NADPHX</name>
        <dbReference type="ChEBI" id="CHEBI:64076"/>
    </ligand>
</feature>
<sequence>MSPAVLHTSDALREIEQRAAVRFGDPFELMRRAGRAAWQAVMQHWPHAQSLMVICGPGNNGGDGYVLATLAQASGRRVHVLCLPGHEPRTAECRRARQEYVDAGGELVAGERPPPDADLLVDALFGIGLTRALEGPVAALVERINGLSTPVLALDVPSGVVADTGAVGSVAVVADLTLEFIAAKAGLRTAAARDFTGQLQVAELGLEQTDLRSTQAGVAWLRAQDLAQWLEPRRRDSHKGRNGRLLCIGGDHAHGGAIMLAAEAALRAGSGLVDVVTRDANVAPLLTRLPEAMVHGDGNDASTGDSDGTASSALDALISDASAIVIGPGLGQGAWGRERLRVICASGLPVVLDADALNLIAAGVVAAPANAVLTPHPGEAARLLQTGIDDVQRDRFAAARAIASRYQRVVVLKGAGTIVSEPCGNLSLIDAGNPGMAVGGMGDVLSGVIGALLAQGLPLRDAAVCGALLHSVAADSAAADGGERGLLPSDLMRWLRCHANPGASR</sequence>
<dbReference type="SUPFAM" id="SSF53613">
    <property type="entry name" value="Ribokinase-like"/>
    <property type="match status" value="1"/>
</dbReference>
<dbReference type="Gene3D" id="3.40.1190.20">
    <property type="match status" value="1"/>
</dbReference>
<keyword evidence="23" id="KW-1185">Reference proteome</keyword>
<comment type="function">
    <text evidence="14 19">Bifunctional enzyme that catalyzes the epimerization of the S- and R-forms of NAD(P)HX and the dehydration of the S-form of NAD(P)HX at the expense of ADP, which is converted to AMP. This allows the repair of both epimers of NAD(P)HX, a damaged form of NAD(P)H that is a result of enzymatic or heat-dependent hydration.</text>
</comment>
<comment type="similarity">
    <text evidence="18">Belongs to the NnrE/AIBP family.</text>
</comment>
<name>A0A7S6UJ46_9GAMM</name>
<feature type="binding site" evidence="18">
    <location>
        <begin position="126"/>
        <end position="132"/>
    </location>
    <ligand>
        <name>(6S)-NADPHX</name>
        <dbReference type="ChEBI" id="CHEBI:64076"/>
    </ligand>
</feature>
<evidence type="ECO:0000256" key="4">
    <source>
        <dbReference type="ARBA" id="ARBA00009524"/>
    </source>
</evidence>
<evidence type="ECO:0000256" key="2">
    <source>
        <dbReference type="ARBA" id="ARBA00000909"/>
    </source>
</evidence>
<dbReference type="Pfam" id="PF03853">
    <property type="entry name" value="YjeF_N"/>
    <property type="match status" value="1"/>
</dbReference>
<dbReference type="InterPro" id="IPR000631">
    <property type="entry name" value="CARKD"/>
</dbReference>
<evidence type="ECO:0000259" key="20">
    <source>
        <dbReference type="PROSITE" id="PS51383"/>
    </source>
</evidence>
<evidence type="ECO:0000256" key="15">
    <source>
        <dbReference type="ARBA" id="ARBA00048238"/>
    </source>
</evidence>
<evidence type="ECO:0000256" key="1">
    <source>
        <dbReference type="ARBA" id="ARBA00000013"/>
    </source>
</evidence>
<comment type="subunit">
    <text evidence="17">Homotetramer.</text>
</comment>
<dbReference type="PANTHER" id="PTHR12592:SF0">
    <property type="entry name" value="ATP-DEPENDENT (S)-NAD(P)H-HYDRATE DEHYDRATASE"/>
    <property type="match status" value="1"/>
</dbReference>
<feature type="binding site" evidence="17">
    <location>
        <position position="376"/>
    </location>
    <ligand>
        <name>(6S)-NADPHX</name>
        <dbReference type="ChEBI" id="CHEBI:64076"/>
    </ligand>
</feature>
<feature type="binding site" evidence="18">
    <location>
        <position position="155"/>
    </location>
    <ligand>
        <name>(6S)-NADPHX</name>
        <dbReference type="ChEBI" id="CHEBI:64076"/>
    </ligand>
</feature>
<evidence type="ECO:0000256" key="5">
    <source>
        <dbReference type="ARBA" id="ARBA00022723"/>
    </source>
</evidence>
<evidence type="ECO:0000256" key="17">
    <source>
        <dbReference type="HAMAP-Rule" id="MF_01965"/>
    </source>
</evidence>